<dbReference type="InterPro" id="IPR052960">
    <property type="entry name" value="GlcN6P_deaminase-like"/>
</dbReference>
<comment type="caution">
    <text evidence="4">The sequence shown here is derived from an EMBL/GenBank/DDBJ whole genome shotgun (WGS) entry which is preliminary data.</text>
</comment>
<dbReference type="Pfam" id="PF01182">
    <property type="entry name" value="Glucosamine_iso"/>
    <property type="match status" value="1"/>
</dbReference>
<dbReference type="PANTHER" id="PTHR42892">
    <property type="entry name" value="GLUCOSAMINE-6-PHOSPHATE DEAMINASE-LIKE PROTEIN BT_0258-RELATED"/>
    <property type="match status" value="1"/>
</dbReference>
<dbReference type="EC" id="3.5.99.6" evidence="3 4"/>
<reference evidence="4 5" key="1">
    <citation type="submission" date="2017-02" db="EMBL/GenBank/DDBJ databases">
        <authorList>
            <consortium name="Pathogen Informatics"/>
        </authorList>
    </citation>
    <scope>NUCLEOTIDE SEQUENCE [LARGE SCALE GENOMIC DNA]</scope>
    <source>
        <strain evidence="4 5">VRECD0157</strain>
    </source>
</reference>
<dbReference type="InterPro" id="IPR004547">
    <property type="entry name" value="Glucosamine6P_isomerase"/>
</dbReference>
<keyword evidence="4" id="KW-0378">Hydrolase</keyword>
<dbReference type="InterPro" id="IPR037171">
    <property type="entry name" value="NagB/RpiA_transferase-like"/>
</dbReference>
<dbReference type="CDD" id="cd01399">
    <property type="entry name" value="GlcN6P_deaminase"/>
    <property type="match status" value="1"/>
</dbReference>
<dbReference type="GO" id="GO:0005975">
    <property type="term" value="P:carbohydrate metabolic process"/>
    <property type="evidence" value="ECO:0007669"/>
    <property type="project" value="InterPro"/>
</dbReference>
<dbReference type="EMBL" id="DAEPXK010000027">
    <property type="protein sequence ID" value="HBH1542995.1"/>
    <property type="molecule type" value="Genomic_DNA"/>
</dbReference>
<organism evidence="4 5">
    <name type="scientific">Clostridioides difficile</name>
    <name type="common">Peptoclostridium difficile</name>
    <dbReference type="NCBI Taxonomy" id="1496"/>
    <lineage>
        <taxon>Bacteria</taxon>
        <taxon>Bacillati</taxon>
        <taxon>Bacillota</taxon>
        <taxon>Clostridia</taxon>
        <taxon>Peptostreptococcales</taxon>
        <taxon>Peptostreptococcaceae</taxon>
        <taxon>Clostridioides</taxon>
    </lineage>
</organism>
<name>A0A9X8RHV1_CLODI</name>
<dbReference type="Proteomes" id="UP000189137">
    <property type="component" value="Unassembled WGS sequence"/>
</dbReference>
<feature type="domain" description="Glucosamine/galactosamine-6-phosphate isomerase" evidence="2">
    <location>
        <begin position="10"/>
        <end position="222"/>
    </location>
</feature>
<dbReference type="PANTHER" id="PTHR42892:SF1">
    <property type="entry name" value="GLUCOSAMINE-6-PHOSPHATE ISOMERASE"/>
    <property type="match status" value="1"/>
</dbReference>
<dbReference type="AlphaFoldDB" id="A0A9X8RHV1"/>
<dbReference type="NCBIfam" id="NF009022">
    <property type="entry name" value="PRK12358.1"/>
    <property type="match status" value="1"/>
</dbReference>
<dbReference type="InterPro" id="IPR006148">
    <property type="entry name" value="Glc/Gal-6P_isomerase"/>
</dbReference>
<dbReference type="Proteomes" id="UP000878956">
    <property type="component" value="Unassembled WGS sequence"/>
</dbReference>
<dbReference type="RefSeq" id="WP_021364497.1">
    <property type="nucleotide sequence ID" value="NZ_AP031492.1"/>
</dbReference>
<gene>
    <name evidence="4" type="primary">nagB_2</name>
    <name evidence="3" type="ORF">KRM00_002499</name>
    <name evidence="4" type="ORF">SAMEA3375112_01341</name>
</gene>
<dbReference type="GO" id="GO:0006044">
    <property type="term" value="P:N-acetylglucosamine metabolic process"/>
    <property type="evidence" value="ECO:0007669"/>
    <property type="project" value="InterPro"/>
</dbReference>
<dbReference type="GO" id="GO:0004342">
    <property type="term" value="F:glucosamine-6-phosphate deaminase activity"/>
    <property type="evidence" value="ECO:0007669"/>
    <property type="project" value="UniProtKB-EC"/>
</dbReference>
<accession>A0A9X8RHV1</accession>
<dbReference type="SUPFAM" id="SSF100950">
    <property type="entry name" value="NagB/RpiA/CoA transferase-like"/>
    <property type="match status" value="1"/>
</dbReference>
<protein>
    <submittedName>
        <fullName evidence="3 4">Glucosamine-6-phosphate deaminase</fullName>
        <ecNumber evidence="3 4">3.5.99.6</ecNumber>
    </submittedName>
</protein>
<keyword evidence="1" id="KW-0119">Carbohydrate metabolism</keyword>
<dbReference type="EMBL" id="FUPS01000004">
    <property type="protein sequence ID" value="SJS15186.1"/>
    <property type="molecule type" value="Genomic_DNA"/>
</dbReference>
<evidence type="ECO:0000313" key="5">
    <source>
        <dbReference type="Proteomes" id="UP000189137"/>
    </source>
</evidence>
<evidence type="ECO:0000313" key="3">
    <source>
        <dbReference type="EMBL" id="HBH1542995.1"/>
    </source>
</evidence>
<evidence type="ECO:0000259" key="2">
    <source>
        <dbReference type="Pfam" id="PF01182"/>
    </source>
</evidence>
<dbReference type="Gene3D" id="3.40.50.1360">
    <property type="match status" value="1"/>
</dbReference>
<proteinExistence type="predicted"/>
<sequence length="244" mass="27975">MKIYLTKDYEEMSQVAAQMVLKYMYSNDNKRINLSITAGQTPKRTYEILSEFVKNKPYFENVHYYNFDEIPIKGEKVGVTIRNLTNMYFREAQIPEERIHVLDENNYQGFDRKIEADGGIDMVLMGLGWDGHFCGNLSGTVNSFDEETRAVSTYITDDMAKLLTKSVGGNPEKLFDYYVTYGPKTIMHCKNIIMIVNGKHKAQILKQTLFGPLDLLCPSSLLRLHPNFTLIVDEEAASEIKDLI</sequence>
<reference evidence="3" key="3">
    <citation type="submission" date="2021-06" db="EMBL/GenBank/DDBJ databases">
        <authorList>
            <consortium name="NCBI Pathogen Detection Project"/>
        </authorList>
    </citation>
    <scope>NUCLEOTIDE SEQUENCE</scope>
    <source>
        <strain evidence="3">HN1000</strain>
    </source>
</reference>
<evidence type="ECO:0000256" key="1">
    <source>
        <dbReference type="ARBA" id="ARBA00023277"/>
    </source>
</evidence>
<evidence type="ECO:0000313" key="4">
    <source>
        <dbReference type="EMBL" id="SJS15186.1"/>
    </source>
</evidence>
<reference evidence="3" key="2">
    <citation type="journal article" date="2018" name="Genome Biol.">
        <title>SKESA: strategic k-mer extension for scrupulous assemblies.</title>
        <authorList>
            <person name="Souvorov A."/>
            <person name="Agarwala R."/>
            <person name="Lipman D.J."/>
        </authorList>
    </citation>
    <scope>NUCLEOTIDE SEQUENCE</scope>
    <source>
        <strain evidence="3">HN1000</strain>
    </source>
</reference>